<feature type="compositionally biased region" description="Low complexity" evidence="1">
    <location>
        <begin position="27"/>
        <end position="39"/>
    </location>
</feature>
<keyword evidence="2" id="KW-0472">Membrane</keyword>
<proteinExistence type="predicted"/>
<evidence type="ECO:0000256" key="1">
    <source>
        <dbReference type="SAM" id="MobiDB-lite"/>
    </source>
</evidence>
<feature type="region of interest" description="Disordered" evidence="1">
    <location>
        <begin position="129"/>
        <end position="158"/>
    </location>
</feature>
<keyword evidence="4" id="KW-1185">Reference proteome</keyword>
<feature type="region of interest" description="Disordered" evidence="1">
    <location>
        <begin position="1"/>
        <end position="40"/>
    </location>
</feature>
<keyword evidence="2" id="KW-1133">Transmembrane helix</keyword>
<evidence type="ECO:0000313" key="3">
    <source>
        <dbReference type="EMBL" id="MFC4064814.1"/>
    </source>
</evidence>
<keyword evidence="2" id="KW-0812">Transmembrane</keyword>
<evidence type="ECO:0000256" key="2">
    <source>
        <dbReference type="SAM" id="Phobius"/>
    </source>
</evidence>
<name>A0ABV8IKV1_9ACTN</name>
<gene>
    <name evidence="3" type="ORF">ACFO0C_07720</name>
</gene>
<comment type="caution">
    <text evidence="3">The sequence shown here is derived from an EMBL/GenBank/DDBJ whole genome shotgun (WGS) entry which is preliminary data.</text>
</comment>
<organism evidence="3 4">
    <name type="scientific">Actinoplanes subglobosus</name>
    <dbReference type="NCBI Taxonomy" id="1547892"/>
    <lineage>
        <taxon>Bacteria</taxon>
        <taxon>Bacillati</taxon>
        <taxon>Actinomycetota</taxon>
        <taxon>Actinomycetes</taxon>
        <taxon>Micromonosporales</taxon>
        <taxon>Micromonosporaceae</taxon>
        <taxon>Actinoplanes</taxon>
    </lineage>
</organism>
<dbReference type="RefSeq" id="WP_378065852.1">
    <property type="nucleotide sequence ID" value="NZ_JBHSBL010000006.1"/>
</dbReference>
<evidence type="ECO:0000313" key="4">
    <source>
        <dbReference type="Proteomes" id="UP001595867"/>
    </source>
</evidence>
<feature type="compositionally biased region" description="Low complexity" evidence="1">
    <location>
        <begin position="130"/>
        <end position="142"/>
    </location>
</feature>
<dbReference type="Proteomes" id="UP001595867">
    <property type="component" value="Unassembled WGS sequence"/>
</dbReference>
<accession>A0ABV8IKV1</accession>
<sequence length="158" mass="16082">MIEPPHGVTRSTAYPRTSPYADPLPARPATAPAGQPAGPDFGDQRYAALAAWSASAETITMAAVVAGPADAYPPRVGNDRKAGAPRRAVPRTHAATGVLRGHRLWIVVLVAGLVALAAALIAIRGRDEAPAPATTGTRAAATVSGHPSGCRRAGEPCL</sequence>
<feature type="transmembrane region" description="Helical" evidence="2">
    <location>
        <begin position="104"/>
        <end position="123"/>
    </location>
</feature>
<reference evidence="4" key="1">
    <citation type="journal article" date="2019" name="Int. J. Syst. Evol. Microbiol.">
        <title>The Global Catalogue of Microorganisms (GCM) 10K type strain sequencing project: providing services to taxonomists for standard genome sequencing and annotation.</title>
        <authorList>
            <consortium name="The Broad Institute Genomics Platform"/>
            <consortium name="The Broad Institute Genome Sequencing Center for Infectious Disease"/>
            <person name="Wu L."/>
            <person name="Ma J."/>
        </authorList>
    </citation>
    <scope>NUCLEOTIDE SEQUENCE [LARGE SCALE GENOMIC DNA]</scope>
    <source>
        <strain evidence="4">TBRC 5832</strain>
    </source>
</reference>
<dbReference type="EMBL" id="JBHSBL010000006">
    <property type="protein sequence ID" value="MFC4064814.1"/>
    <property type="molecule type" value="Genomic_DNA"/>
</dbReference>
<protein>
    <submittedName>
        <fullName evidence="3">Uncharacterized protein</fullName>
    </submittedName>
</protein>